<evidence type="ECO:0000313" key="2">
    <source>
        <dbReference type="Proteomes" id="UP000199025"/>
    </source>
</evidence>
<proteinExistence type="predicted"/>
<dbReference type="AlphaFoldDB" id="A0A1I3WYM2"/>
<gene>
    <name evidence="1" type="ORF">SAMN05421835_11446</name>
</gene>
<protein>
    <submittedName>
        <fullName evidence="1">Uncharacterized protein</fullName>
    </submittedName>
</protein>
<accession>A0A1I3WYM2</accession>
<organism evidence="1 2">
    <name type="scientific">Amycolatopsis sacchari</name>
    <dbReference type="NCBI Taxonomy" id="115433"/>
    <lineage>
        <taxon>Bacteria</taxon>
        <taxon>Bacillati</taxon>
        <taxon>Actinomycetota</taxon>
        <taxon>Actinomycetes</taxon>
        <taxon>Pseudonocardiales</taxon>
        <taxon>Pseudonocardiaceae</taxon>
        <taxon>Amycolatopsis</taxon>
    </lineage>
</organism>
<keyword evidence="2" id="KW-1185">Reference proteome</keyword>
<name>A0A1I3WYM2_9PSEU</name>
<dbReference type="Proteomes" id="UP000199025">
    <property type="component" value="Unassembled WGS sequence"/>
</dbReference>
<dbReference type="STRING" id="115433.SAMN05421835_11446"/>
<reference evidence="1 2" key="1">
    <citation type="submission" date="2016-10" db="EMBL/GenBank/DDBJ databases">
        <authorList>
            <person name="de Groot N.N."/>
        </authorList>
    </citation>
    <scope>NUCLEOTIDE SEQUENCE [LARGE SCALE GENOMIC DNA]</scope>
    <source>
        <strain evidence="1 2">DSM 44468</strain>
    </source>
</reference>
<sequence>MREGESRPVLAIGRHGLALGLDDHGQWILCETPAAIHPVSDKLMAMLPVLEQSYTEVMRLTNTPDTRSAPPWDEVLRLALEWPTDYWPDRALDRLEAGYSVHKLAGALKRISESSARSQQTRHRARRLLRRC</sequence>
<evidence type="ECO:0000313" key="1">
    <source>
        <dbReference type="EMBL" id="SFK12463.1"/>
    </source>
</evidence>
<dbReference type="EMBL" id="FORP01000014">
    <property type="protein sequence ID" value="SFK12463.1"/>
    <property type="molecule type" value="Genomic_DNA"/>
</dbReference>
<dbReference type="OrthoDB" id="3698574at2"/>
<dbReference type="RefSeq" id="WP_091510928.1">
    <property type="nucleotide sequence ID" value="NZ_FORP01000014.1"/>
</dbReference>